<evidence type="ECO:0000313" key="1">
    <source>
        <dbReference type="EMBL" id="RUL74584.1"/>
    </source>
</evidence>
<comment type="caution">
    <text evidence="1">The sequence shown here is derived from an EMBL/GenBank/DDBJ whole genome shotgun (WGS) entry which is preliminary data.</text>
</comment>
<protein>
    <submittedName>
        <fullName evidence="1">Histidine kinase</fullName>
    </submittedName>
</protein>
<dbReference type="GO" id="GO:0016301">
    <property type="term" value="F:kinase activity"/>
    <property type="evidence" value="ECO:0007669"/>
    <property type="project" value="UniProtKB-KW"/>
</dbReference>
<dbReference type="InterPro" id="IPR011006">
    <property type="entry name" value="CheY-like_superfamily"/>
</dbReference>
<dbReference type="Gene3D" id="3.40.50.2300">
    <property type="match status" value="1"/>
</dbReference>
<dbReference type="Proteomes" id="UP000274358">
    <property type="component" value="Unassembled WGS sequence"/>
</dbReference>
<dbReference type="SUPFAM" id="SSF52172">
    <property type="entry name" value="CheY-like"/>
    <property type="match status" value="1"/>
</dbReference>
<keyword evidence="1" id="KW-0808">Transferase</keyword>
<sequence length="67" mass="7456">MSDSVRSRQPDVPVLLITGYDASAAYTSLRLPPGMSLLSKPFNVDALGEQVRRLIKWRRARLETGTP</sequence>
<keyword evidence="1" id="KW-0418">Kinase</keyword>
<organism evidence="1 2">
    <name type="scientific">Dyella choica</name>
    <dbReference type="NCBI Taxonomy" id="1927959"/>
    <lineage>
        <taxon>Bacteria</taxon>
        <taxon>Pseudomonadati</taxon>
        <taxon>Pseudomonadota</taxon>
        <taxon>Gammaproteobacteria</taxon>
        <taxon>Lysobacterales</taxon>
        <taxon>Rhodanobacteraceae</taxon>
        <taxon>Dyella</taxon>
    </lineage>
</organism>
<proteinExistence type="predicted"/>
<dbReference type="EMBL" id="RYYV01000009">
    <property type="protein sequence ID" value="RUL74584.1"/>
    <property type="molecule type" value="Genomic_DNA"/>
</dbReference>
<evidence type="ECO:0000313" key="2">
    <source>
        <dbReference type="Proteomes" id="UP000274358"/>
    </source>
</evidence>
<dbReference type="OrthoDB" id="7031211at2"/>
<name>A0A432M4V3_9GAMM</name>
<keyword evidence="2" id="KW-1185">Reference proteome</keyword>
<reference evidence="1 2" key="1">
    <citation type="submission" date="2018-12" db="EMBL/GenBank/DDBJ databases">
        <title>Dyella dinghuensis sp. nov. DHOA06 and Dyella choica sp. nov. 4M-K27, isolated from forest soil.</title>
        <authorList>
            <person name="Qiu L.-H."/>
            <person name="Gao Z.-H."/>
        </authorList>
    </citation>
    <scope>NUCLEOTIDE SEQUENCE [LARGE SCALE GENOMIC DNA]</scope>
    <source>
        <strain evidence="1 2">4M-K27</strain>
    </source>
</reference>
<accession>A0A432M4V3</accession>
<gene>
    <name evidence="1" type="ORF">EKH80_13815</name>
</gene>
<dbReference type="AlphaFoldDB" id="A0A432M4V3"/>